<dbReference type="Gene3D" id="2.40.50.140">
    <property type="entry name" value="Nucleic acid-binding proteins"/>
    <property type="match status" value="4"/>
</dbReference>
<dbReference type="InterPro" id="IPR012340">
    <property type="entry name" value="NA-bd_OB-fold"/>
</dbReference>
<evidence type="ECO:0000313" key="3">
    <source>
        <dbReference type="Proteomes" id="UP000178996"/>
    </source>
</evidence>
<proteinExistence type="predicted"/>
<gene>
    <name evidence="2" type="ORF">A3G60_02350</name>
</gene>
<dbReference type="SUPFAM" id="SSF50249">
    <property type="entry name" value="Nucleic acid-binding proteins"/>
    <property type="match status" value="4"/>
</dbReference>
<comment type="caution">
    <text evidence="2">The sequence shown here is derived from an EMBL/GenBank/DDBJ whole genome shotgun (WGS) entry which is preliminary data.</text>
</comment>
<feature type="domain" description="S1 motif" evidence="1">
    <location>
        <begin position="101"/>
        <end position="186"/>
    </location>
</feature>
<feature type="domain" description="S1 motif" evidence="1">
    <location>
        <begin position="285"/>
        <end position="354"/>
    </location>
</feature>
<reference evidence="2 3" key="1">
    <citation type="journal article" date="2016" name="Nat. Commun.">
        <title>Thousands of microbial genomes shed light on interconnected biogeochemical processes in an aquifer system.</title>
        <authorList>
            <person name="Anantharaman K."/>
            <person name="Brown C.T."/>
            <person name="Hug L.A."/>
            <person name="Sharon I."/>
            <person name="Castelle C.J."/>
            <person name="Probst A.J."/>
            <person name="Thomas B.C."/>
            <person name="Singh A."/>
            <person name="Wilkins M.J."/>
            <person name="Karaoz U."/>
            <person name="Brodie E.L."/>
            <person name="Williams K.H."/>
            <person name="Hubbard S.S."/>
            <person name="Banfield J.F."/>
        </authorList>
    </citation>
    <scope>NUCLEOTIDE SEQUENCE [LARGE SCALE GENOMIC DNA]</scope>
</reference>
<dbReference type="Proteomes" id="UP000178996">
    <property type="component" value="Unassembled WGS sequence"/>
</dbReference>
<dbReference type="PROSITE" id="PS50126">
    <property type="entry name" value="S1"/>
    <property type="match status" value="4"/>
</dbReference>
<dbReference type="GO" id="GO:0003676">
    <property type="term" value="F:nucleic acid binding"/>
    <property type="evidence" value="ECO:0007669"/>
    <property type="project" value="InterPro"/>
</dbReference>
<dbReference type="PANTHER" id="PTHR47559">
    <property type="entry name" value="OS03G0844900 PROTEIN"/>
    <property type="match status" value="1"/>
</dbReference>
<dbReference type="EMBL" id="MHOB01000007">
    <property type="protein sequence ID" value="OGZ58171.1"/>
    <property type="molecule type" value="Genomic_DNA"/>
</dbReference>
<accession>A0A1G2H7D6</accession>
<protein>
    <recommendedName>
        <fullName evidence="1">S1 motif domain-containing protein</fullName>
    </recommendedName>
</protein>
<name>A0A1G2H7D6_9BACT</name>
<sequence length="363" mass="40873">MIIDDQEVASRPHLLGQWKVPRTGDIVEGVILSKHGSSVFIDLGYGTGIIYGKEYQDGREMLKQKEIGDMVVTKIIELENEDGYVELSVKEAGREKFWKEADAVVAEKRPIALRALEANRGGLVFEWNGTKGFLPLSQLSQKHYPRVEGGDKNKILEELQKFIGQDFMLTIITIDPKEEKIIFSEKSLEPDETKEKLAKYEVAGVYEGEISGIVEFGVFVKLEEGLEGLVHISELDWALVENPADLYSVGDKVQVKIIAIDGDKISLSIKALKEDPWKKAKLEKGDIVEGLVMKFNKYGTFIKLVQYEGLSGLSHVSEFESAQKMRETIEIGKVYPFQVVVFNPDHHKLSLAFLGKEVRKEVE</sequence>
<dbReference type="Pfam" id="PF00575">
    <property type="entry name" value="S1"/>
    <property type="match status" value="3"/>
</dbReference>
<dbReference type="AlphaFoldDB" id="A0A1G2H7D6"/>
<dbReference type="InterPro" id="IPR003029">
    <property type="entry name" value="S1_domain"/>
</dbReference>
<dbReference type="InterPro" id="IPR052757">
    <property type="entry name" value="Ribosomal_protein_S1"/>
</dbReference>
<organism evidence="2 3">
    <name type="scientific">Candidatus Ryanbacteria bacterium RIFCSPLOWO2_12_FULL_47_9c</name>
    <dbReference type="NCBI Taxonomy" id="1802131"/>
    <lineage>
        <taxon>Bacteria</taxon>
        <taxon>Candidatus Ryaniibacteriota</taxon>
    </lineage>
</organism>
<dbReference type="InterPro" id="IPR035104">
    <property type="entry name" value="Ribosomal_protein_S1-like"/>
</dbReference>
<evidence type="ECO:0000313" key="2">
    <source>
        <dbReference type="EMBL" id="OGZ58171.1"/>
    </source>
</evidence>
<dbReference type="SMART" id="SM00316">
    <property type="entry name" value="S1"/>
    <property type="match status" value="4"/>
</dbReference>
<feature type="domain" description="S1 motif" evidence="1">
    <location>
        <begin position="203"/>
        <end position="270"/>
    </location>
</feature>
<feature type="domain" description="S1 motif" evidence="1">
    <location>
        <begin position="24"/>
        <end position="90"/>
    </location>
</feature>
<dbReference type="PRINTS" id="PR00681">
    <property type="entry name" value="RIBOSOMALS1"/>
</dbReference>
<dbReference type="PANTHER" id="PTHR47559:SF1">
    <property type="entry name" value="OS03G0844900 PROTEIN"/>
    <property type="match status" value="1"/>
</dbReference>
<evidence type="ECO:0000259" key="1">
    <source>
        <dbReference type="PROSITE" id="PS50126"/>
    </source>
</evidence>